<evidence type="ECO:0000256" key="1">
    <source>
        <dbReference type="ARBA" id="ARBA00022737"/>
    </source>
</evidence>
<dbReference type="OrthoDB" id="5370059at2759"/>
<dbReference type="InterPro" id="IPR009091">
    <property type="entry name" value="RCC1/BLIP-II"/>
</dbReference>
<dbReference type="AlphaFoldDB" id="W4KMJ9"/>
<keyword evidence="1" id="KW-0677">Repeat</keyword>
<dbReference type="InterPro" id="IPR051210">
    <property type="entry name" value="Ub_ligase/GEF_domain"/>
</dbReference>
<dbReference type="PANTHER" id="PTHR22870:SF466">
    <property type="entry name" value="ANKYRIN REPEAT-CONTAINING PROTEIN"/>
    <property type="match status" value="1"/>
</dbReference>
<feature type="region of interest" description="Disordered" evidence="3">
    <location>
        <begin position="339"/>
        <end position="359"/>
    </location>
</feature>
<dbReference type="Pfam" id="PF00415">
    <property type="entry name" value="RCC1"/>
    <property type="match status" value="2"/>
</dbReference>
<protein>
    <submittedName>
        <fullName evidence="4">Uncharacterized protein</fullName>
    </submittedName>
</protein>
<dbReference type="PANTHER" id="PTHR22870">
    <property type="entry name" value="REGULATOR OF CHROMOSOME CONDENSATION"/>
    <property type="match status" value="1"/>
</dbReference>
<reference evidence="4 5" key="1">
    <citation type="journal article" date="2012" name="New Phytol.">
        <title>Insight into trade-off between wood decay and parasitism from the genome of a fungal forest pathogen.</title>
        <authorList>
            <person name="Olson A."/>
            <person name="Aerts A."/>
            <person name="Asiegbu F."/>
            <person name="Belbahri L."/>
            <person name="Bouzid O."/>
            <person name="Broberg A."/>
            <person name="Canback B."/>
            <person name="Coutinho P.M."/>
            <person name="Cullen D."/>
            <person name="Dalman K."/>
            <person name="Deflorio G."/>
            <person name="van Diepen L.T."/>
            <person name="Dunand C."/>
            <person name="Duplessis S."/>
            <person name="Durling M."/>
            <person name="Gonthier P."/>
            <person name="Grimwood J."/>
            <person name="Fossdal C.G."/>
            <person name="Hansson D."/>
            <person name="Henrissat B."/>
            <person name="Hietala A."/>
            <person name="Himmelstrand K."/>
            <person name="Hoffmeister D."/>
            <person name="Hogberg N."/>
            <person name="James T.Y."/>
            <person name="Karlsson M."/>
            <person name="Kohler A."/>
            <person name="Kues U."/>
            <person name="Lee Y.H."/>
            <person name="Lin Y.C."/>
            <person name="Lind M."/>
            <person name="Lindquist E."/>
            <person name="Lombard V."/>
            <person name="Lucas S."/>
            <person name="Lunden K."/>
            <person name="Morin E."/>
            <person name="Murat C."/>
            <person name="Park J."/>
            <person name="Raffaello T."/>
            <person name="Rouze P."/>
            <person name="Salamov A."/>
            <person name="Schmutz J."/>
            <person name="Solheim H."/>
            <person name="Stahlberg J."/>
            <person name="Velez H."/>
            <person name="de Vries R.P."/>
            <person name="Wiebenga A."/>
            <person name="Woodward S."/>
            <person name="Yakovlev I."/>
            <person name="Garbelotto M."/>
            <person name="Martin F."/>
            <person name="Grigoriev I.V."/>
            <person name="Stenlid J."/>
        </authorList>
    </citation>
    <scope>NUCLEOTIDE SEQUENCE [LARGE SCALE GENOMIC DNA]</scope>
    <source>
        <strain evidence="4 5">TC 32-1</strain>
    </source>
</reference>
<dbReference type="InParanoid" id="W4KMJ9"/>
<proteinExistence type="predicted"/>
<dbReference type="HOGENOM" id="CLU_035268_0_0_1"/>
<dbReference type="EMBL" id="KI925454">
    <property type="protein sequence ID" value="ETW86605.1"/>
    <property type="molecule type" value="Genomic_DNA"/>
</dbReference>
<dbReference type="GeneID" id="20675760"/>
<dbReference type="FunCoup" id="W4KMJ9">
    <property type="interactions" value="31"/>
</dbReference>
<gene>
    <name evidence="4" type="ORF">HETIRDRAFT_447310</name>
</gene>
<sequence>MGRNIHLYAAGSNAQGQLGTTNCDDAHTFSPCAFAGSPPGELPPGTESIVHIAGGGNHTLALLSRRASPDSPARAELWGCGDGSKGQLGPEYYAREAAGARSAVFRRLRLPLAERGLEGYEPARIAACWETSYVVLQRAGRDDALLSMGGDDFGDLGIGGAARGQGRGSAQEEHAASPVHVVDFAAVVGPSNGRVAVVDVAAGPHHVVVCLRVSRDDGLPRELAVGWGTARHGQLGRAVACASGRPVAFAASPRLVQLDSDGGGDGDRGVAAVALGNQHSVFLRGSGRVSGLGSDKKGQVQGLSAFSRACAVGCTWHGTYVLIEEAGHRALMSAGSHAKGQLGRPLAPRGSQSASSSPAIGPVEFPPSLLRSSLRLRRFACGSEHVLACFSDSDSSGLPGETEVWGWGWNEHGNLGLGTLDDVHLPVKVWPPLSLANAGEVVGVWAGCGTSWIAVTT</sequence>
<dbReference type="PROSITE" id="PS50012">
    <property type="entry name" value="RCC1_3"/>
    <property type="match status" value="3"/>
</dbReference>
<dbReference type="SUPFAM" id="SSF50985">
    <property type="entry name" value="RCC1/BLIP-II"/>
    <property type="match status" value="1"/>
</dbReference>
<dbReference type="KEGG" id="hir:HETIRDRAFT_447310"/>
<accession>W4KMJ9</accession>
<dbReference type="RefSeq" id="XP_009540609.1">
    <property type="nucleotide sequence ID" value="XM_009542314.1"/>
</dbReference>
<organism evidence="4 5">
    <name type="scientific">Heterobasidion irregulare (strain TC 32-1)</name>
    <dbReference type="NCBI Taxonomy" id="747525"/>
    <lineage>
        <taxon>Eukaryota</taxon>
        <taxon>Fungi</taxon>
        <taxon>Dikarya</taxon>
        <taxon>Basidiomycota</taxon>
        <taxon>Agaricomycotina</taxon>
        <taxon>Agaricomycetes</taxon>
        <taxon>Russulales</taxon>
        <taxon>Bondarzewiaceae</taxon>
        <taxon>Heterobasidion</taxon>
        <taxon>Heterobasidion annosum species complex</taxon>
    </lineage>
</organism>
<evidence type="ECO:0000256" key="2">
    <source>
        <dbReference type="PROSITE-ProRule" id="PRU00235"/>
    </source>
</evidence>
<dbReference type="Proteomes" id="UP000030671">
    <property type="component" value="Unassembled WGS sequence"/>
</dbReference>
<name>W4KMJ9_HETIT</name>
<dbReference type="InterPro" id="IPR000408">
    <property type="entry name" value="Reg_chr_condens"/>
</dbReference>
<dbReference type="eggNOG" id="KOG1426">
    <property type="taxonomic scope" value="Eukaryota"/>
</dbReference>
<evidence type="ECO:0000313" key="4">
    <source>
        <dbReference type="EMBL" id="ETW86605.1"/>
    </source>
</evidence>
<dbReference type="Gene3D" id="2.130.10.30">
    <property type="entry name" value="Regulator of chromosome condensation 1/beta-lactamase-inhibitor protein II"/>
    <property type="match status" value="2"/>
</dbReference>
<dbReference type="PROSITE" id="PS00626">
    <property type="entry name" value="RCC1_2"/>
    <property type="match status" value="1"/>
</dbReference>
<dbReference type="STRING" id="747525.W4KMJ9"/>
<evidence type="ECO:0000313" key="5">
    <source>
        <dbReference type="Proteomes" id="UP000030671"/>
    </source>
</evidence>
<keyword evidence="5" id="KW-1185">Reference proteome</keyword>
<feature type="repeat" description="RCC1" evidence="2">
    <location>
        <begin position="402"/>
        <end position="457"/>
    </location>
</feature>
<feature type="repeat" description="RCC1" evidence="2">
    <location>
        <begin position="222"/>
        <end position="286"/>
    </location>
</feature>
<evidence type="ECO:0000256" key="3">
    <source>
        <dbReference type="SAM" id="MobiDB-lite"/>
    </source>
</evidence>
<feature type="repeat" description="RCC1" evidence="2">
    <location>
        <begin position="5"/>
        <end position="65"/>
    </location>
</feature>